<keyword evidence="3 8" id="KW-0645">Protease</keyword>
<evidence type="ECO:0000256" key="5">
    <source>
        <dbReference type="ARBA" id="ARBA00022801"/>
    </source>
</evidence>
<keyword evidence="5 8" id="KW-0378">Hydrolase</keyword>
<dbReference type="InterPro" id="IPR007518">
    <property type="entry name" value="MINDY"/>
</dbReference>
<dbReference type="GO" id="GO:0036435">
    <property type="term" value="F:K48-linked polyubiquitin modification-dependent protein binding"/>
    <property type="evidence" value="ECO:0007669"/>
    <property type="project" value="UniProtKB-UniRule"/>
</dbReference>
<evidence type="ECO:0000259" key="10">
    <source>
        <dbReference type="Pfam" id="PF04424"/>
    </source>
</evidence>
<dbReference type="CTD" id="55793"/>
<evidence type="ECO:0000256" key="6">
    <source>
        <dbReference type="ARBA" id="ARBA00022807"/>
    </source>
</evidence>
<dbReference type="InterPro" id="IPR033979">
    <property type="entry name" value="MINDY_domain"/>
</dbReference>
<evidence type="ECO:0000256" key="8">
    <source>
        <dbReference type="RuleBase" id="RU367139"/>
    </source>
</evidence>
<feature type="compositionally biased region" description="Low complexity" evidence="9">
    <location>
        <begin position="67"/>
        <end position="76"/>
    </location>
</feature>
<evidence type="ECO:0000256" key="2">
    <source>
        <dbReference type="ARBA" id="ARBA00006616"/>
    </source>
</evidence>
<proteinExistence type="inferred from homology"/>
<dbReference type="GO" id="GO:0071944">
    <property type="term" value="C:cell periphery"/>
    <property type="evidence" value="ECO:0007669"/>
    <property type="project" value="TreeGrafter"/>
</dbReference>
<comment type="similarity">
    <text evidence="2 8">Belongs to the MINDY deubiquitinase family. FAM63 subfamily.</text>
</comment>
<evidence type="ECO:0000256" key="3">
    <source>
        <dbReference type="ARBA" id="ARBA00022670"/>
    </source>
</evidence>
<keyword evidence="6 8" id="KW-0788">Thiol protease</keyword>
<dbReference type="GO" id="GO:0071108">
    <property type="term" value="P:protein K48-linked deubiquitination"/>
    <property type="evidence" value="ECO:0007669"/>
    <property type="project" value="TreeGrafter"/>
</dbReference>
<dbReference type="GO" id="GO:0004843">
    <property type="term" value="F:cysteine-type deubiquitinase activity"/>
    <property type="evidence" value="ECO:0007669"/>
    <property type="project" value="UniProtKB-UniRule"/>
</dbReference>
<evidence type="ECO:0000256" key="7">
    <source>
        <dbReference type="ARBA" id="ARBA00037741"/>
    </source>
</evidence>
<evidence type="ECO:0000313" key="11">
    <source>
        <dbReference type="Proteomes" id="UP000504640"/>
    </source>
</evidence>
<dbReference type="PANTHER" id="PTHR18063">
    <property type="entry name" value="NF-E2 INDUCIBLE PROTEIN"/>
    <property type="match status" value="1"/>
</dbReference>
<evidence type="ECO:0000313" key="12">
    <source>
        <dbReference type="RefSeq" id="XP_032123307.1"/>
    </source>
</evidence>
<dbReference type="GO" id="GO:0140934">
    <property type="term" value="F:histone deubiquitinase activity"/>
    <property type="evidence" value="ECO:0007669"/>
    <property type="project" value="UniProtKB-UniRule"/>
</dbReference>
<organism evidence="11 12">
    <name type="scientific">Sapajus apella</name>
    <name type="common">Brown-capped capuchin</name>
    <name type="synonym">Cebus apella</name>
    <dbReference type="NCBI Taxonomy" id="9515"/>
    <lineage>
        <taxon>Eukaryota</taxon>
        <taxon>Metazoa</taxon>
        <taxon>Chordata</taxon>
        <taxon>Craniata</taxon>
        <taxon>Vertebrata</taxon>
        <taxon>Euteleostomi</taxon>
        <taxon>Mammalia</taxon>
        <taxon>Eutheria</taxon>
        <taxon>Euarchontoglires</taxon>
        <taxon>Primates</taxon>
        <taxon>Haplorrhini</taxon>
        <taxon>Platyrrhini</taxon>
        <taxon>Cebidae</taxon>
        <taxon>Cebinae</taxon>
        <taxon>Sapajus</taxon>
    </lineage>
</organism>
<dbReference type="Pfam" id="PF04424">
    <property type="entry name" value="MINDY_DUB"/>
    <property type="match status" value="1"/>
</dbReference>
<dbReference type="GO" id="GO:1990380">
    <property type="term" value="F:K48-linked deubiquitinase activity"/>
    <property type="evidence" value="ECO:0007669"/>
    <property type="project" value="UniProtKB-UniRule"/>
</dbReference>
<dbReference type="EC" id="3.4.19.12" evidence="8"/>
<keyword evidence="11" id="KW-1185">Reference proteome</keyword>
<dbReference type="AlphaFoldDB" id="A0A6J3H0J6"/>
<comment type="catalytic activity">
    <reaction evidence="1 8">
        <text>Thiol-dependent hydrolysis of ester, thioester, amide, peptide and isopeptide bonds formed by the C-terminal Gly of ubiquitin (a 76-residue protein attached to proteins as an intracellular targeting signal).</text>
        <dbReference type="EC" id="3.4.19.12"/>
    </reaction>
</comment>
<feature type="region of interest" description="Disordered" evidence="9">
    <location>
        <begin position="1"/>
        <end position="109"/>
    </location>
</feature>
<dbReference type="GO" id="GO:0006508">
    <property type="term" value="P:proteolysis"/>
    <property type="evidence" value="ECO:0007669"/>
    <property type="project" value="UniProtKB-KW"/>
</dbReference>
<keyword evidence="4 8" id="KW-0833">Ubl conjugation pathway</keyword>
<dbReference type="RefSeq" id="XP_032123307.1">
    <property type="nucleotide sequence ID" value="XM_032267416.1"/>
</dbReference>
<dbReference type="GO" id="GO:0005829">
    <property type="term" value="C:cytosol"/>
    <property type="evidence" value="ECO:0007669"/>
    <property type="project" value="TreeGrafter"/>
</dbReference>
<dbReference type="GO" id="GO:0016807">
    <property type="term" value="F:cysteine-type carboxypeptidase activity"/>
    <property type="evidence" value="ECO:0007669"/>
    <property type="project" value="TreeGrafter"/>
</dbReference>
<evidence type="ECO:0000256" key="4">
    <source>
        <dbReference type="ARBA" id="ARBA00022786"/>
    </source>
</evidence>
<gene>
    <name evidence="12" type="primary">MINDY1</name>
</gene>
<dbReference type="Proteomes" id="UP000504640">
    <property type="component" value="Unplaced"/>
</dbReference>
<comment type="function">
    <text evidence="7 8">Hydrolase that can specifically remove 'Lys-48'-linked conjugated ubiquitin from proteins. Has exodeubiquitinase activity and has a preference for long polyubiquitin chains. May play a regulatory role at the level of protein turnover.</text>
</comment>
<protein>
    <recommendedName>
        <fullName evidence="8">Ubiquitin carboxyl-terminal hydrolase</fullName>
        <ecNumber evidence="8">3.4.19.12</ecNumber>
    </recommendedName>
</protein>
<sequence>MEHHQPEHPAPGKAGTAEAVIPENHEVPGGLDDHPQDTDTRDADGEAGEQEPADQASLPGQCGDNFESPTPEASSSPPEPTLGTVPEVEPTRACSMPQELPQSPRTRQPEPDFYCVKWIPWKGERTPIITQSTNGPCPLLAIMNILFLQWKVKLPPQKEVITSDELMAHLGNCLLSIKPQEKSEGLQLNFQQNVDDAMTVLPKLATGLDVNVRFTGVSDFEYTPECSVFDLLGIPLYHGWLVDPQQSPEAVRAVGKLSYNQLVEKIITCKHSSDTNLVTEGLIAEQFLETTAAQLTYHGLCELTAAAKEGELSVFFRNNHFSTMTKHKSHLYLLVTDQGFLQEEQVVWESLHNVDGDSCFCDSDFHLSHSLGKGPGAEGLPDCSVPAAAAATRRAGADRPGAGPAASAGGISAAADSTASVDAGADPVTAGERSHIWTPSWGASAEAEARVRLHSALGPPQCQAGLPLLPEAMASWLVPPPLPLRCAG</sequence>
<feature type="compositionally biased region" description="Basic and acidic residues" evidence="9">
    <location>
        <begin position="23"/>
        <end position="44"/>
    </location>
</feature>
<reference evidence="12" key="1">
    <citation type="submission" date="2025-08" db="UniProtKB">
        <authorList>
            <consortium name="RefSeq"/>
        </authorList>
    </citation>
    <scope>IDENTIFICATION</scope>
    <source>
        <tissue evidence="12">Blood</tissue>
    </source>
</reference>
<evidence type="ECO:0000256" key="9">
    <source>
        <dbReference type="SAM" id="MobiDB-lite"/>
    </source>
</evidence>
<dbReference type="PANTHER" id="PTHR18063:SF7">
    <property type="entry name" value="UBIQUITIN CARBOXYL-TERMINAL HYDROLASE MINDY-1"/>
    <property type="match status" value="1"/>
</dbReference>
<accession>A0A6J3H0J6</accession>
<evidence type="ECO:0000256" key="1">
    <source>
        <dbReference type="ARBA" id="ARBA00000707"/>
    </source>
</evidence>
<dbReference type="GeneID" id="116542477"/>
<name>A0A6J3H0J6_SAPAP</name>
<feature type="domain" description="MINDY deubiquitinase" evidence="10">
    <location>
        <begin position="113"/>
        <end position="365"/>
    </location>
</feature>